<evidence type="ECO:0000256" key="3">
    <source>
        <dbReference type="ARBA" id="ARBA00022801"/>
    </source>
</evidence>
<evidence type="ECO:0000259" key="5">
    <source>
        <dbReference type="PROSITE" id="PS51462"/>
    </source>
</evidence>
<dbReference type="KEGG" id="rjg:CCGE525_29180"/>
<evidence type="ECO:0000313" key="6">
    <source>
        <dbReference type="EMBL" id="AYG62805.1"/>
    </source>
</evidence>
<dbReference type="PANTHER" id="PTHR12629:SF0">
    <property type="entry name" value="DIPHOSPHOINOSITOL-POLYPHOSPHATE DIPHOSPHATASE"/>
    <property type="match status" value="1"/>
</dbReference>
<dbReference type="OrthoDB" id="7066910at2"/>
<proteinExistence type="predicted"/>
<keyword evidence="6" id="KW-0614">Plasmid</keyword>
<keyword evidence="2" id="KW-0479">Metal-binding</keyword>
<protein>
    <submittedName>
        <fullName evidence="6">NUDIX hydrolase</fullName>
    </submittedName>
</protein>
<dbReference type="InterPro" id="IPR047198">
    <property type="entry name" value="DDP-like_NUDIX"/>
</dbReference>
<keyword evidence="3 6" id="KW-0378">Hydrolase</keyword>
<dbReference type="CDD" id="cd04666">
    <property type="entry name" value="NUDIX_DIPP2_like_Nudt4"/>
    <property type="match status" value="1"/>
</dbReference>
<reference evidence="6 7" key="1">
    <citation type="submission" date="2018-10" db="EMBL/GenBank/DDBJ databases">
        <title>Rhizobium etli, R. leguminosarum and a new Rhizobium genospecies from Phaseolus dumosus.</title>
        <authorList>
            <person name="Ramirez-Puebla S.T."/>
            <person name="Rogel-Hernandez M.A."/>
            <person name="Guerrero G."/>
            <person name="Ormeno-Orrillo E."/>
            <person name="Martinez-Romero J.C."/>
            <person name="Negrete-Yankelevich S."/>
            <person name="Martinez-Romero E."/>
        </authorList>
    </citation>
    <scope>NUCLEOTIDE SEQUENCE [LARGE SCALE GENOMIC DNA]</scope>
    <source>
        <strain evidence="6 7">CCGE525</strain>
        <plasmid evidence="7">prccge525c</plasmid>
    </source>
</reference>
<dbReference type="InterPro" id="IPR015797">
    <property type="entry name" value="NUDIX_hydrolase-like_dom_sf"/>
</dbReference>
<organism evidence="6 7">
    <name type="scientific">Rhizobium jaguaris</name>
    <dbReference type="NCBI Taxonomy" id="1312183"/>
    <lineage>
        <taxon>Bacteria</taxon>
        <taxon>Pseudomonadati</taxon>
        <taxon>Pseudomonadota</taxon>
        <taxon>Alphaproteobacteria</taxon>
        <taxon>Hyphomicrobiales</taxon>
        <taxon>Rhizobiaceae</taxon>
        <taxon>Rhizobium/Agrobacterium group</taxon>
        <taxon>Rhizobium</taxon>
    </lineage>
</organism>
<dbReference type="AlphaFoldDB" id="A0A387G028"/>
<dbReference type="PROSITE" id="PS51462">
    <property type="entry name" value="NUDIX"/>
    <property type="match status" value="1"/>
</dbReference>
<dbReference type="PANTHER" id="PTHR12629">
    <property type="entry name" value="DIPHOSPHOINOSITOL POLYPHOSPHATE PHOSPHOHYDROLASE"/>
    <property type="match status" value="1"/>
</dbReference>
<dbReference type="Gene3D" id="3.90.79.10">
    <property type="entry name" value="Nucleoside Triphosphate Pyrophosphohydrolase"/>
    <property type="match status" value="1"/>
</dbReference>
<keyword evidence="4" id="KW-0460">Magnesium</keyword>
<evidence type="ECO:0000313" key="7">
    <source>
        <dbReference type="Proteomes" id="UP000282195"/>
    </source>
</evidence>
<dbReference type="RefSeq" id="WP_120707716.1">
    <property type="nucleotide sequence ID" value="NZ_CP032695.1"/>
</dbReference>
<evidence type="ECO:0000256" key="1">
    <source>
        <dbReference type="ARBA" id="ARBA00001946"/>
    </source>
</evidence>
<dbReference type="GO" id="GO:0016462">
    <property type="term" value="F:pyrophosphatase activity"/>
    <property type="evidence" value="ECO:0007669"/>
    <property type="project" value="InterPro"/>
</dbReference>
<keyword evidence="7" id="KW-1185">Reference proteome</keyword>
<dbReference type="EMBL" id="CP032695">
    <property type="protein sequence ID" value="AYG62805.1"/>
    <property type="molecule type" value="Genomic_DNA"/>
</dbReference>
<accession>A0A387G028</accession>
<feature type="domain" description="Nudix hydrolase" evidence="5">
    <location>
        <begin position="33"/>
        <end position="167"/>
    </location>
</feature>
<comment type="cofactor">
    <cofactor evidence="1">
        <name>Mg(2+)</name>
        <dbReference type="ChEBI" id="CHEBI:18420"/>
    </cofactor>
</comment>
<dbReference type="GO" id="GO:0005737">
    <property type="term" value="C:cytoplasm"/>
    <property type="evidence" value="ECO:0007669"/>
    <property type="project" value="TreeGrafter"/>
</dbReference>
<dbReference type="SUPFAM" id="SSF55811">
    <property type="entry name" value="Nudix"/>
    <property type="match status" value="1"/>
</dbReference>
<dbReference type="GO" id="GO:0046872">
    <property type="term" value="F:metal ion binding"/>
    <property type="evidence" value="ECO:0007669"/>
    <property type="project" value="UniProtKB-KW"/>
</dbReference>
<sequence>MAPLILARTKSSGGSDRFLSDLASHADALFHGPTYEQYGAICYRKHPEFGAAEVLVVTSRESGRWIVPKGWPIRGKKPHEVAAIEAFEEAGVRGKIKKKPFGYFTYLKQLVDGNRVPCIVQVHLLEVEKTCENFPERGQRRIEWISFIEAAGRVREPELKGLLLMADRKLRRTKAKK</sequence>
<dbReference type="InterPro" id="IPR000086">
    <property type="entry name" value="NUDIX_hydrolase_dom"/>
</dbReference>
<dbReference type="Proteomes" id="UP000282195">
    <property type="component" value="Plasmid pRCCGE525c"/>
</dbReference>
<gene>
    <name evidence="6" type="ORF">CCGE525_29180</name>
</gene>
<geneLocation type="plasmid" evidence="7">
    <name>prccge525c</name>
</geneLocation>
<evidence type="ECO:0000256" key="4">
    <source>
        <dbReference type="ARBA" id="ARBA00022842"/>
    </source>
</evidence>
<evidence type="ECO:0000256" key="2">
    <source>
        <dbReference type="ARBA" id="ARBA00022723"/>
    </source>
</evidence>
<name>A0A387G028_9HYPH</name>